<reference evidence="5" key="1">
    <citation type="submission" date="2021-02" db="EMBL/GenBank/DDBJ databases">
        <authorList>
            <person name="Dougan E. K."/>
            <person name="Rhodes N."/>
            <person name="Thang M."/>
            <person name="Chan C."/>
        </authorList>
    </citation>
    <scope>NUCLEOTIDE SEQUENCE</scope>
</reference>
<dbReference type="Proteomes" id="UP000654075">
    <property type="component" value="Unassembled WGS sequence"/>
</dbReference>
<dbReference type="PANTHER" id="PTHR11384">
    <property type="entry name" value="ATP-BINDING CASSETTE, SUB-FAMILY D MEMBER"/>
    <property type="match status" value="1"/>
</dbReference>
<dbReference type="GO" id="GO:0042760">
    <property type="term" value="P:very long-chain fatty acid catabolic process"/>
    <property type="evidence" value="ECO:0007669"/>
    <property type="project" value="TreeGrafter"/>
</dbReference>
<dbReference type="GO" id="GO:0005778">
    <property type="term" value="C:peroxisomal membrane"/>
    <property type="evidence" value="ECO:0007669"/>
    <property type="project" value="TreeGrafter"/>
</dbReference>
<evidence type="ECO:0000256" key="2">
    <source>
        <dbReference type="ARBA" id="ARBA00022692"/>
    </source>
</evidence>
<keyword evidence="4" id="KW-0472">Membrane</keyword>
<evidence type="ECO:0000256" key="4">
    <source>
        <dbReference type="ARBA" id="ARBA00023136"/>
    </source>
</evidence>
<dbReference type="SUPFAM" id="SSF52540">
    <property type="entry name" value="P-loop containing nucleoside triphosphate hydrolases"/>
    <property type="match status" value="1"/>
</dbReference>
<evidence type="ECO:0000256" key="1">
    <source>
        <dbReference type="ARBA" id="ARBA00022448"/>
    </source>
</evidence>
<proteinExistence type="predicted"/>
<dbReference type="GO" id="GO:0005524">
    <property type="term" value="F:ATP binding"/>
    <property type="evidence" value="ECO:0007669"/>
    <property type="project" value="TreeGrafter"/>
</dbReference>
<dbReference type="Gene3D" id="3.40.50.300">
    <property type="entry name" value="P-loop containing nucleotide triphosphate hydrolases"/>
    <property type="match status" value="1"/>
</dbReference>
<comment type="caution">
    <text evidence="5">The sequence shown here is derived from an EMBL/GenBank/DDBJ whole genome shotgun (WGS) entry which is preliminary data.</text>
</comment>
<dbReference type="PANTHER" id="PTHR11384:SF59">
    <property type="entry name" value="LYSOSOMAL COBALAMIN TRANSPORTER ABCD4"/>
    <property type="match status" value="1"/>
</dbReference>
<dbReference type="GO" id="GO:0006635">
    <property type="term" value="P:fatty acid beta-oxidation"/>
    <property type="evidence" value="ECO:0007669"/>
    <property type="project" value="TreeGrafter"/>
</dbReference>
<dbReference type="EMBL" id="CAJNNV010031790">
    <property type="protein sequence ID" value="CAE8637868.1"/>
    <property type="molecule type" value="Genomic_DNA"/>
</dbReference>
<name>A0A813HK64_POLGL</name>
<keyword evidence="3" id="KW-1133">Transmembrane helix</keyword>
<dbReference type="AlphaFoldDB" id="A0A813HK64"/>
<accession>A0A813HK64</accession>
<feature type="non-terminal residue" evidence="5">
    <location>
        <position position="1"/>
    </location>
</feature>
<evidence type="ECO:0000313" key="6">
    <source>
        <dbReference type="Proteomes" id="UP000654075"/>
    </source>
</evidence>
<dbReference type="GO" id="GO:0005324">
    <property type="term" value="F:long-chain fatty acid transmembrane transporter activity"/>
    <property type="evidence" value="ECO:0007669"/>
    <property type="project" value="TreeGrafter"/>
</dbReference>
<keyword evidence="6" id="KW-1185">Reference proteome</keyword>
<organism evidence="5 6">
    <name type="scientific">Polarella glacialis</name>
    <name type="common">Dinoflagellate</name>
    <dbReference type="NCBI Taxonomy" id="89957"/>
    <lineage>
        <taxon>Eukaryota</taxon>
        <taxon>Sar</taxon>
        <taxon>Alveolata</taxon>
        <taxon>Dinophyceae</taxon>
        <taxon>Suessiales</taxon>
        <taxon>Suessiaceae</taxon>
        <taxon>Polarella</taxon>
    </lineage>
</organism>
<dbReference type="InterPro" id="IPR027417">
    <property type="entry name" value="P-loop_NTPase"/>
</dbReference>
<sequence>ALLRSCSLPDSFDPMLEGSFQAGHSRLRFNAESTALCGGGPSERKSLGPHFEAIVEHGLSARTRELLSRASATFWIDVRQLPSWTLRILSLRCTRRNWSLDSSRPHSALSVDALCAAFLFDRLVQAPQVSIQQLSKFVEKAKRLDVQCVRCLELLVVSETSSRTPLHETAKPVFPVQKVASEAPRLIAENLDLVSQEGVLLAKNINFEAVAGQPLLISGPAGCGKSVLASILLGLGLHDSSSRPRPPLQTVM</sequence>
<evidence type="ECO:0008006" key="7">
    <source>
        <dbReference type="Google" id="ProtNLM"/>
    </source>
</evidence>
<gene>
    <name evidence="5" type="ORF">PGLA1383_LOCUS53166</name>
</gene>
<keyword evidence="1" id="KW-0813">Transport</keyword>
<dbReference type="GO" id="GO:0015910">
    <property type="term" value="P:long-chain fatty acid import into peroxisome"/>
    <property type="evidence" value="ECO:0007669"/>
    <property type="project" value="TreeGrafter"/>
</dbReference>
<keyword evidence="2" id="KW-0812">Transmembrane</keyword>
<dbReference type="GO" id="GO:0007031">
    <property type="term" value="P:peroxisome organization"/>
    <property type="evidence" value="ECO:0007669"/>
    <property type="project" value="TreeGrafter"/>
</dbReference>
<evidence type="ECO:0000313" key="5">
    <source>
        <dbReference type="EMBL" id="CAE8637868.1"/>
    </source>
</evidence>
<dbReference type="InterPro" id="IPR050835">
    <property type="entry name" value="ABC_transporter_sub-D"/>
</dbReference>
<protein>
    <recommendedName>
        <fullName evidence="7">ABC transporter domain-containing protein</fullName>
    </recommendedName>
</protein>
<dbReference type="GO" id="GO:0042626">
    <property type="term" value="F:ATPase-coupled transmembrane transporter activity"/>
    <property type="evidence" value="ECO:0007669"/>
    <property type="project" value="TreeGrafter"/>
</dbReference>
<evidence type="ECO:0000256" key="3">
    <source>
        <dbReference type="ARBA" id="ARBA00022989"/>
    </source>
</evidence>
<feature type="non-terminal residue" evidence="5">
    <location>
        <position position="252"/>
    </location>
</feature>